<dbReference type="GO" id="GO:0005813">
    <property type="term" value="C:centrosome"/>
    <property type="evidence" value="ECO:0007669"/>
    <property type="project" value="UniProtKB-SubCell"/>
</dbReference>
<evidence type="ECO:0000259" key="14">
    <source>
        <dbReference type="Pfam" id="PF11527"/>
    </source>
</evidence>
<evidence type="ECO:0000313" key="16">
    <source>
        <dbReference type="Proteomes" id="UP001497623"/>
    </source>
</evidence>
<dbReference type="GO" id="GO:0005929">
    <property type="term" value="C:cilium"/>
    <property type="evidence" value="ECO:0007669"/>
    <property type="project" value="UniProtKB-UniRule"/>
</dbReference>
<comment type="function">
    <text evidence="12">Plays a role as an effector of the ADP-ribosylation factor-like protein 2, ARL2.</text>
</comment>
<evidence type="ECO:0000313" key="15">
    <source>
        <dbReference type="EMBL" id="CAL4082236.1"/>
    </source>
</evidence>
<keyword evidence="8 12" id="KW-0496">Mitochondrion</keyword>
<dbReference type="GO" id="GO:0051457">
    <property type="term" value="P:maintenance of protein location in nucleus"/>
    <property type="evidence" value="ECO:0007669"/>
    <property type="project" value="TreeGrafter"/>
</dbReference>
<feature type="region of interest" description="Disordered" evidence="13">
    <location>
        <begin position="1"/>
        <end position="37"/>
    </location>
</feature>
<dbReference type="GO" id="GO:0005758">
    <property type="term" value="C:mitochondrial intermembrane space"/>
    <property type="evidence" value="ECO:0007669"/>
    <property type="project" value="UniProtKB-SubCell"/>
</dbReference>
<dbReference type="Pfam" id="PF11527">
    <property type="entry name" value="ARL2_Bind_BART"/>
    <property type="match status" value="1"/>
</dbReference>
<comment type="caution">
    <text evidence="15">The sequence shown here is derived from an EMBL/GenBank/DDBJ whole genome shotgun (WGS) entry which is preliminary data.</text>
</comment>
<dbReference type="Proteomes" id="UP001497623">
    <property type="component" value="Unassembled WGS sequence"/>
</dbReference>
<comment type="subcellular location">
    <subcellularLocation>
        <location evidence="1 12">Cytoplasm</location>
        <location evidence="1 12">Cytoskeleton</location>
        <location evidence="1 12">Cilium basal body</location>
    </subcellularLocation>
    <subcellularLocation>
        <location evidence="3 12">Cytoplasm</location>
        <location evidence="3 12">Cytoskeleton</location>
        <location evidence="3 12">Microtubule organizing center</location>
        <location evidence="3 12">Centrosome</location>
    </subcellularLocation>
    <subcellularLocation>
        <location evidence="12">Cytoplasm</location>
    </subcellularLocation>
    <subcellularLocation>
        <location evidence="2 12">Nucleus</location>
    </subcellularLocation>
    <subcellularLocation>
        <location evidence="12">Mitochondrion intermembrane space</location>
    </subcellularLocation>
</comment>
<dbReference type="Gene3D" id="1.20.1520.10">
    <property type="entry name" value="ADP-ribosylation factor-like 2-binding protein, domain"/>
    <property type="match status" value="1"/>
</dbReference>
<keyword evidence="16" id="KW-1185">Reference proteome</keyword>
<evidence type="ECO:0000256" key="3">
    <source>
        <dbReference type="ARBA" id="ARBA00004300"/>
    </source>
</evidence>
<feature type="compositionally biased region" description="Acidic residues" evidence="13">
    <location>
        <begin position="27"/>
        <end position="37"/>
    </location>
</feature>
<evidence type="ECO:0000256" key="9">
    <source>
        <dbReference type="ARBA" id="ARBA00023212"/>
    </source>
</evidence>
<evidence type="ECO:0000256" key="2">
    <source>
        <dbReference type="ARBA" id="ARBA00004123"/>
    </source>
</evidence>
<organism evidence="15 16">
    <name type="scientific">Meganyctiphanes norvegica</name>
    <name type="common">Northern krill</name>
    <name type="synonym">Thysanopoda norvegica</name>
    <dbReference type="NCBI Taxonomy" id="48144"/>
    <lineage>
        <taxon>Eukaryota</taxon>
        <taxon>Metazoa</taxon>
        <taxon>Ecdysozoa</taxon>
        <taxon>Arthropoda</taxon>
        <taxon>Crustacea</taxon>
        <taxon>Multicrustacea</taxon>
        <taxon>Malacostraca</taxon>
        <taxon>Eumalacostraca</taxon>
        <taxon>Eucarida</taxon>
        <taxon>Euphausiacea</taxon>
        <taxon>Euphausiidae</taxon>
        <taxon>Meganyctiphanes</taxon>
    </lineage>
</organism>
<feature type="domain" description="BART" evidence="14">
    <location>
        <begin position="44"/>
        <end position="153"/>
    </location>
</feature>
<dbReference type="PANTHER" id="PTHR15487">
    <property type="entry name" value="ADP-RIBOSYLATION FACTOR-LIKE PROTEIN 2-BINDING PROTEIN"/>
    <property type="match status" value="1"/>
</dbReference>
<evidence type="ECO:0000256" key="4">
    <source>
        <dbReference type="ARBA" id="ARBA00009880"/>
    </source>
</evidence>
<evidence type="ECO:0000256" key="8">
    <source>
        <dbReference type="ARBA" id="ARBA00023128"/>
    </source>
</evidence>
<evidence type="ECO:0000256" key="5">
    <source>
        <dbReference type="ARBA" id="ARBA00014849"/>
    </source>
</evidence>
<gene>
    <name evidence="15" type="ORF">MNOR_LOCUS11761</name>
</gene>
<protein>
    <recommendedName>
        <fullName evidence="5 12">ADP-ribosylation factor-like protein 2-binding protein</fullName>
        <shortName evidence="12">ARF-like 2-binding protein</shortName>
    </recommendedName>
</protein>
<keyword evidence="11 12" id="KW-0966">Cell projection</keyword>
<comment type="similarity">
    <text evidence="4 12">Belongs to the ARL2BP family.</text>
</comment>
<sequence>MASGESSHTVTNTCQKEDDIGSSSKNDEEEVLFQDESPDTLNIDSTIGHLENIIMSPEFASVRDTFMREYANVFEDTDENKLEYMDIYKQYTGVIECYIEEELSQNVDNFSMSEFMKELQSGHSLEGEVFDLLLTFTDFLAFKASMLEFKKSEENNTSSLENLLLVTRLGS</sequence>
<keyword evidence="9 12" id="KW-0206">Cytoskeleton</keyword>
<dbReference type="PANTHER" id="PTHR15487:SF4">
    <property type="entry name" value="ADP-RIBOSYLATION FACTOR-LIKE PROTEIN 2-BINDING PROTEIN"/>
    <property type="match status" value="1"/>
</dbReference>
<evidence type="ECO:0000256" key="10">
    <source>
        <dbReference type="ARBA" id="ARBA00023242"/>
    </source>
</evidence>
<reference evidence="15 16" key="1">
    <citation type="submission" date="2024-05" db="EMBL/GenBank/DDBJ databases">
        <authorList>
            <person name="Wallberg A."/>
        </authorList>
    </citation>
    <scope>NUCLEOTIDE SEQUENCE [LARGE SCALE GENOMIC DNA]</scope>
</reference>
<feature type="compositionally biased region" description="Polar residues" evidence="13">
    <location>
        <begin position="1"/>
        <end position="14"/>
    </location>
</feature>
<dbReference type="GO" id="GO:0005634">
    <property type="term" value="C:nucleus"/>
    <property type="evidence" value="ECO:0007669"/>
    <property type="project" value="UniProtKB-SubCell"/>
</dbReference>
<proteinExistence type="inferred from homology"/>
<accession>A0AAV2QG77</accession>
<evidence type="ECO:0000256" key="1">
    <source>
        <dbReference type="ARBA" id="ARBA00004120"/>
    </source>
</evidence>
<keyword evidence="6 12" id="KW-0963">Cytoplasm</keyword>
<dbReference type="InterPro" id="IPR038849">
    <property type="entry name" value="ARL2BP"/>
</dbReference>
<dbReference type="InterPro" id="IPR042541">
    <property type="entry name" value="BART_sf"/>
</dbReference>
<evidence type="ECO:0000256" key="11">
    <source>
        <dbReference type="ARBA" id="ARBA00023273"/>
    </source>
</evidence>
<dbReference type="InterPro" id="IPR023379">
    <property type="entry name" value="BART_dom"/>
</dbReference>
<dbReference type="AlphaFoldDB" id="A0AAV2QG77"/>
<dbReference type="EMBL" id="CAXKWB010006249">
    <property type="protein sequence ID" value="CAL4082236.1"/>
    <property type="molecule type" value="Genomic_DNA"/>
</dbReference>
<evidence type="ECO:0000256" key="6">
    <source>
        <dbReference type="ARBA" id="ARBA00022490"/>
    </source>
</evidence>
<keyword evidence="7 12" id="KW-0969">Cilium</keyword>
<evidence type="ECO:0000256" key="12">
    <source>
        <dbReference type="RuleBase" id="RU367099"/>
    </source>
</evidence>
<name>A0AAV2QG77_MEGNR</name>
<evidence type="ECO:0000256" key="7">
    <source>
        <dbReference type="ARBA" id="ARBA00023069"/>
    </source>
</evidence>
<keyword evidence="10 12" id="KW-0539">Nucleus</keyword>
<evidence type="ECO:0000256" key="13">
    <source>
        <dbReference type="SAM" id="MobiDB-lite"/>
    </source>
</evidence>